<organism evidence="2 3">
    <name type="scientific">Grus japonensis</name>
    <name type="common">Japanese crane</name>
    <name type="synonym">Red-crowned crane</name>
    <dbReference type="NCBI Taxonomy" id="30415"/>
    <lineage>
        <taxon>Eukaryota</taxon>
        <taxon>Metazoa</taxon>
        <taxon>Chordata</taxon>
        <taxon>Craniata</taxon>
        <taxon>Vertebrata</taxon>
        <taxon>Euteleostomi</taxon>
        <taxon>Archelosauria</taxon>
        <taxon>Archosauria</taxon>
        <taxon>Dinosauria</taxon>
        <taxon>Saurischia</taxon>
        <taxon>Theropoda</taxon>
        <taxon>Coelurosauria</taxon>
        <taxon>Aves</taxon>
        <taxon>Neognathae</taxon>
        <taxon>Neoaves</taxon>
        <taxon>Gruiformes</taxon>
        <taxon>Gruidae</taxon>
        <taxon>Grus</taxon>
    </lineage>
</organism>
<protein>
    <submittedName>
        <fullName evidence="2">Uncharacterized protein</fullName>
    </submittedName>
</protein>
<feature type="region of interest" description="Disordered" evidence="1">
    <location>
        <begin position="78"/>
        <end position="108"/>
    </location>
</feature>
<name>A0ABC9XEM4_GRUJA</name>
<reference evidence="2 3" key="1">
    <citation type="submission" date="2024-06" db="EMBL/GenBank/DDBJ databases">
        <title>The draft genome of Grus japonensis, version 3.</title>
        <authorList>
            <person name="Nabeshima K."/>
            <person name="Suzuki S."/>
            <person name="Onuma M."/>
        </authorList>
    </citation>
    <scope>NUCLEOTIDE SEQUENCE [LARGE SCALE GENOMIC DNA]</scope>
    <source>
        <strain evidence="2 3">451A</strain>
    </source>
</reference>
<comment type="caution">
    <text evidence="2">The sequence shown here is derived from an EMBL/GenBank/DDBJ whole genome shotgun (WGS) entry which is preliminary data.</text>
</comment>
<dbReference type="Proteomes" id="UP001623348">
    <property type="component" value="Unassembled WGS sequence"/>
</dbReference>
<proteinExistence type="predicted"/>
<dbReference type="EMBL" id="BAAFJT010000014">
    <property type="protein sequence ID" value="GAB0196139.1"/>
    <property type="molecule type" value="Genomic_DNA"/>
</dbReference>
<keyword evidence="3" id="KW-1185">Reference proteome</keyword>
<dbReference type="AlphaFoldDB" id="A0ABC9XEM4"/>
<evidence type="ECO:0000256" key="1">
    <source>
        <dbReference type="SAM" id="MobiDB-lite"/>
    </source>
</evidence>
<gene>
    <name evidence="2" type="ORF">GRJ2_002079200</name>
</gene>
<accession>A0ABC9XEM4</accession>
<evidence type="ECO:0000313" key="3">
    <source>
        <dbReference type="Proteomes" id="UP001623348"/>
    </source>
</evidence>
<evidence type="ECO:0000313" key="2">
    <source>
        <dbReference type="EMBL" id="GAB0196139.1"/>
    </source>
</evidence>
<feature type="compositionally biased region" description="Polar residues" evidence="1">
    <location>
        <begin position="92"/>
        <end position="105"/>
    </location>
</feature>
<sequence>MRFQPVAELERRDPGFQQVRAVALMGVAVWKVDQEVSEDLAKKLDLTSKLLLEGQETQSLRDWSRLWVKQALELKTPQWEDRYPRPSRPSAPITTTSGRRQNNHSTKTRRIVFMAFETRTGNFTRRNVEEVDRCSDPGWRSP</sequence>